<evidence type="ECO:0000313" key="16">
    <source>
        <dbReference type="Proteomes" id="UP000030170"/>
    </source>
</evidence>
<evidence type="ECO:0000256" key="4">
    <source>
        <dbReference type="ARBA" id="ARBA00022679"/>
    </source>
</evidence>
<comment type="catalytic activity">
    <reaction evidence="1">
        <text>S-ubiquitinyl-[E2 ubiquitin-conjugating enzyme]-L-cysteine + [acceptor protein]-L-lysine = [E2 ubiquitin-conjugating enzyme]-L-cysteine + N(6)-ubiquitinyl-[acceptor protein]-L-lysine.</text>
        <dbReference type="EC" id="2.3.2.27"/>
    </reaction>
</comment>
<gene>
    <name evidence="15" type="ORF">DO97_12670</name>
</gene>
<accession>A0A098TN51</accession>
<dbReference type="EMBL" id="JJML01000004">
    <property type="protein sequence ID" value="KGF73681.1"/>
    <property type="molecule type" value="Genomic_DNA"/>
</dbReference>
<organism evidence="15 16">
    <name type="scientific">Neosynechococcus sphagnicola sy1</name>
    <dbReference type="NCBI Taxonomy" id="1497020"/>
    <lineage>
        <taxon>Bacteria</taxon>
        <taxon>Bacillati</taxon>
        <taxon>Cyanobacteriota</taxon>
        <taxon>Cyanophyceae</taxon>
        <taxon>Neosynechococcales</taxon>
        <taxon>Neosynechococcaceae</taxon>
        <taxon>Neosynechococcus</taxon>
    </lineage>
</organism>
<dbReference type="GO" id="GO:0016567">
    <property type="term" value="P:protein ubiquitination"/>
    <property type="evidence" value="ECO:0007669"/>
    <property type="project" value="InterPro"/>
</dbReference>
<name>A0A098TN51_9CYAN</name>
<keyword evidence="11 13" id="KW-0472">Membrane</keyword>
<dbReference type="InterPro" id="IPR044231">
    <property type="entry name" value="SP1/SPL1"/>
</dbReference>
<dbReference type="PANTHER" id="PTHR47568:SF2">
    <property type="entry name" value="E3 UBIQUITIN-PROTEIN LIGASE SP1-RELATED"/>
    <property type="match status" value="1"/>
</dbReference>
<dbReference type="GO" id="GO:0061630">
    <property type="term" value="F:ubiquitin protein ligase activity"/>
    <property type="evidence" value="ECO:0007669"/>
    <property type="project" value="UniProtKB-EC"/>
</dbReference>
<keyword evidence="5 13" id="KW-0812">Transmembrane</keyword>
<evidence type="ECO:0000256" key="1">
    <source>
        <dbReference type="ARBA" id="ARBA00000900"/>
    </source>
</evidence>
<sequence length="265" mass="29244">MGIFGGILLVVGIVLFFVQKHHKEKLRSVRLARSAAIADLNLIAAEIAQEMGQGSWRDYVKVNGKIQCDQPLNSELKQSPCVYYSMNVTREYEETVTRQDSEGKTVRETQRGSETIASNSQSTPFYVQDKTGKILVSPDTADIETVQILNEFRQGKQSSGSLSFGNFSIDLNVSLGSGGRRTLGYRYTESILPVGRNVFVLATASDETGELTLRRPTESGRKFVISLKSEDELAKDTQRVITYSFYGMIASLVIGVVLLLLALVS</sequence>
<feature type="region of interest" description="Disordered" evidence="12">
    <location>
        <begin position="97"/>
        <end position="119"/>
    </location>
</feature>
<keyword evidence="4" id="KW-0808">Transferase</keyword>
<comment type="subcellular location">
    <subcellularLocation>
        <location evidence="2">Membrane</location>
        <topology evidence="2">Multi-pass membrane protein</topology>
    </subcellularLocation>
</comment>
<dbReference type="OrthoDB" id="424087at2"/>
<evidence type="ECO:0000313" key="15">
    <source>
        <dbReference type="EMBL" id="KGF73681.1"/>
    </source>
</evidence>
<dbReference type="Proteomes" id="UP000030170">
    <property type="component" value="Unassembled WGS sequence"/>
</dbReference>
<dbReference type="InterPro" id="IPR022170">
    <property type="entry name" value="MUL1-like"/>
</dbReference>
<evidence type="ECO:0000256" key="2">
    <source>
        <dbReference type="ARBA" id="ARBA00004141"/>
    </source>
</evidence>
<dbReference type="RefSeq" id="WP_036530912.1">
    <property type="nucleotide sequence ID" value="NZ_JJML01000004.1"/>
</dbReference>
<keyword evidence="16" id="KW-1185">Reference proteome</keyword>
<dbReference type="GO" id="GO:0016020">
    <property type="term" value="C:membrane"/>
    <property type="evidence" value="ECO:0007669"/>
    <property type="project" value="UniProtKB-SubCell"/>
</dbReference>
<protein>
    <recommendedName>
        <fullName evidence="3">RING-type E3 ubiquitin transferase</fullName>
        <ecNumber evidence="3">2.3.2.27</ecNumber>
    </recommendedName>
</protein>
<evidence type="ECO:0000256" key="10">
    <source>
        <dbReference type="ARBA" id="ARBA00022989"/>
    </source>
</evidence>
<comment type="caution">
    <text evidence="15">The sequence shown here is derived from an EMBL/GenBank/DDBJ whole genome shotgun (WGS) entry which is preliminary data.</text>
</comment>
<evidence type="ECO:0000256" key="6">
    <source>
        <dbReference type="ARBA" id="ARBA00022723"/>
    </source>
</evidence>
<keyword evidence="9" id="KW-0862">Zinc</keyword>
<evidence type="ECO:0000256" key="11">
    <source>
        <dbReference type="ARBA" id="ARBA00023136"/>
    </source>
</evidence>
<dbReference type="GO" id="GO:0008270">
    <property type="term" value="F:zinc ion binding"/>
    <property type="evidence" value="ECO:0007669"/>
    <property type="project" value="UniProtKB-KW"/>
</dbReference>
<dbReference type="PANTHER" id="PTHR47568">
    <property type="match status" value="1"/>
</dbReference>
<dbReference type="AlphaFoldDB" id="A0A098TN51"/>
<keyword evidence="7" id="KW-0863">Zinc-finger</keyword>
<dbReference type="STRING" id="1497020.DO97_12670"/>
<evidence type="ECO:0000256" key="7">
    <source>
        <dbReference type="ARBA" id="ARBA00022771"/>
    </source>
</evidence>
<keyword evidence="8" id="KW-0833">Ubl conjugation pathway</keyword>
<reference evidence="15 16" key="1">
    <citation type="journal article" date="2014" name="Mol. Ecol.">
        <title>Evolution of Synechococcus.</title>
        <authorList>
            <person name="Dvorak P."/>
            <person name="Casamatta D."/>
            <person name="Hasler P."/>
            <person name="Poulickova A."/>
            <person name="Ondrej V."/>
            <person name="Sanges R."/>
        </authorList>
    </citation>
    <scope>NUCLEOTIDE SEQUENCE [LARGE SCALE GENOMIC DNA]</scope>
    <source>
        <strain evidence="15 16">CAUP A 1101</strain>
    </source>
</reference>
<keyword evidence="10 13" id="KW-1133">Transmembrane helix</keyword>
<feature type="domain" description="E3 Ubiquitin ligase MUL1-like" evidence="14">
    <location>
        <begin position="93"/>
        <end position="258"/>
    </location>
</feature>
<keyword evidence="6" id="KW-0479">Metal-binding</keyword>
<dbReference type="Pfam" id="PF12483">
    <property type="entry name" value="GIDE"/>
    <property type="match status" value="1"/>
</dbReference>
<proteinExistence type="predicted"/>
<evidence type="ECO:0000256" key="12">
    <source>
        <dbReference type="SAM" id="MobiDB-lite"/>
    </source>
</evidence>
<evidence type="ECO:0000256" key="3">
    <source>
        <dbReference type="ARBA" id="ARBA00012483"/>
    </source>
</evidence>
<evidence type="ECO:0000256" key="9">
    <source>
        <dbReference type="ARBA" id="ARBA00022833"/>
    </source>
</evidence>
<evidence type="ECO:0000259" key="14">
    <source>
        <dbReference type="Pfam" id="PF12483"/>
    </source>
</evidence>
<evidence type="ECO:0000256" key="13">
    <source>
        <dbReference type="SAM" id="Phobius"/>
    </source>
</evidence>
<feature type="transmembrane region" description="Helical" evidence="13">
    <location>
        <begin position="243"/>
        <end position="264"/>
    </location>
</feature>
<feature type="compositionally biased region" description="Basic and acidic residues" evidence="12">
    <location>
        <begin position="97"/>
        <end position="111"/>
    </location>
</feature>
<dbReference type="EC" id="2.3.2.27" evidence="3"/>
<evidence type="ECO:0000256" key="8">
    <source>
        <dbReference type="ARBA" id="ARBA00022786"/>
    </source>
</evidence>
<evidence type="ECO:0000256" key="5">
    <source>
        <dbReference type="ARBA" id="ARBA00022692"/>
    </source>
</evidence>